<evidence type="ECO:0000313" key="8">
    <source>
        <dbReference type="EMBL" id="PLQ00969.1"/>
    </source>
</evidence>
<dbReference type="PANTHER" id="PTHR32322:SF18">
    <property type="entry name" value="S-ADENOSYLMETHIONINE_S-ADENOSYLHOMOCYSTEINE TRANSPORTER"/>
    <property type="match status" value="1"/>
</dbReference>
<dbReference type="SUPFAM" id="SSF103481">
    <property type="entry name" value="Multidrug resistance efflux transporter EmrE"/>
    <property type="match status" value="2"/>
</dbReference>
<feature type="transmembrane region" description="Helical" evidence="6">
    <location>
        <begin position="45"/>
        <end position="65"/>
    </location>
</feature>
<keyword evidence="2" id="KW-1003">Cell membrane</keyword>
<evidence type="ECO:0000256" key="1">
    <source>
        <dbReference type="ARBA" id="ARBA00004651"/>
    </source>
</evidence>
<evidence type="ECO:0000259" key="7">
    <source>
        <dbReference type="Pfam" id="PF00892"/>
    </source>
</evidence>
<gene>
    <name evidence="8" type="ORF">CYJ10_09275</name>
</gene>
<feature type="transmembrane region" description="Helical" evidence="6">
    <location>
        <begin position="107"/>
        <end position="126"/>
    </location>
</feature>
<dbReference type="PANTHER" id="PTHR32322">
    <property type="entry name" value="INNER MEMBRANE TRANSPORTER"/>
    <property type="match status" value="1"/>
</dbReference>
<feature type="transmembrane region" description="Helical" evidence="6">
    <location>
        <begin position="77"/>
        <end position="101"/>
    </location>
</feature>
<reference evidence="8 9" key="1">
    <citation type="submission" date="2017-12" db="EMBL/GenBank/DDBJ databases">
        <title>Genome sequence of the active heterotrophic nitrifier-denitrifier, Cupriavidus pauculus UM1.</title>
        <authorList>
            <person name="Putonti C."/>
            <person name="Castignetti D."/>
        </authorList>
    </citation>
    <scope>NUCLEOTIDE SEQUENCE [LARGE SCALE GENOMIC DNA]</scope>
    <source>
        <strain evidence="8 9">UM1</strain>
    </source>
</reference>
<dbReference type="EMBL" id="PJRP01000003">
    <property type="protein sequence ID" value="PLQ00969.1"/>
    <property type="molecule type" value="Genomic_DNA"/>
</dbReference>
<dbReference type="GO" id="GO:0005886">
    <property type="term" value="C:plasma membrane"/>
    <property type="evidence" value="ECO:0007669"/>
    <property type="project" value="UniProtKB-SubCell"/>
</dbReference>
<evidence type="ECO:0000313" key="9">
    <source>
        <dbReference type="Proteomes" id="UP000234341"/>
    </source>
</evidence>
<keyword evidence="5 6" id="KW-0472">Membrane</keyword>
<keyword evidence="3 6" id="KW-0812">Transmembrane</keyword>
<feature type="transmembrane region" description="Helical" evidence="6">
    <location>
        <begin position="190"/>
        <end position="209"/>
    </location>
</feature>
<dbReference type="AlphaFoldDB" id="A0A2N5CFF6"/>
<accession>A0A2N5CFF6</accession>
<dbReference type="InterPro" id="IPR050638">
    <property type="entry name" value="AA-Vitamin_Transporters"/>
</dbReference>
<feature type="domain" description="EamA" evidence="7">
    <location>
        <begin position="161"/>
        <end position="293"/>
    </location>
</feature>
<dbReference type="InterPro" id="IPR037185">
    <property type="entry name" value="EmrE-like"/>
</dbReference>
<evidence type="ECO:0000256" key="5">
    <source>
        <dbReference type="ARBA" id="ARBA00023136"/>
    </source>
</evidence>
<evidence type="ECO:0000256" key="4">
    <source>
        <dbReference type="ARBA" id="ARBA00022989"/>
    </source>
</evidence>
<proteinExistence type="predicted"/>
<feature type="transmembrane region" description="Helical" evidence="6">
    <location>
        <begin position="278"/>
        <end position="295"/>
    </location>
</feature>
<evidence type="ECO:0000256" key="2">
    <source>
        <dbReference type="ARBA" id="ARBA00022475"/>
    </source>
</evidence>
<name>A0A2N5CFF6_9BURK</name>
<evidence type="ECO:0000256" key="6">
    <source>
        <dbReference type="SAM" id="Phobius"/>
    </source>
</evidence>
<organism evidence="8 9">
    <name type="scientific">Cupriavidus pauculus</name>
    <dbReference type="NCBI Taxonomy" id="82633"/>
    <lineage>
        <taxon>Bacteria</taxon>
        <taxon>Pseudomonadati</taxon>
        <taxon>Pseudomonadota</taxon>
        <taxon>Betaproteobacteria</taxon>
        <taxon>Burkholderiales</taxon>
        <taxon>Burkholderiaceae</taxon>
        <taxon>Cupriavidus</taxon>
    </lineage>
</organism>
<feature type="transmembrane region" description="Helical" evidence="6">
    <location>
        <begin position="12"/>
        <end position="33"/>
    </location>
</feature>
<feature type="transmembrane region" description="Helical" evidence="6">
    <location>
        <begin position="253"/>
        <end position="272"/>
    </location>
</feature>
<dbReference type="Proteomes" id="UP000234341">
    <property type="component" value="Unassembled WGS sequence"/>
</dbReference>
<dbReference type="InterPro" id="IPR000620">
    <property type="entry name" value="EamA_dom"/>
</dbReference>
<feature type="transmembrane region" description="Helical" evidence="6">
    <location>
        <begin position="135"/>
        <end position="154"/>
    </location>
</feature>
<protein>
    <submittedName>
        <fullName evidence="8">EamA family transporter</fullName>
    </submittedName>
</protein>
<keyword evidence="4 6" id="KW-1133">Transmembrane helix</keyword>
<dbReference type="Pfam" id="PF00892">
    <property type="entry name" value="EamA"/>
    <property type="match status" value="2"/>
</dbReference>
<sequence>MVSAALQQRASGASGVGWLLVIVTAVGWGFGWPAMKILIHDWPALFARGSAGMLAALGLAVLAAVRGESLVPPRGLARRLLLTAAINVFAWMGFTALSLRWLHVSEAALLTYTLPIWTTMLAWPVLGERPAPQSVVALCVGMAGMLLLVGGDIASLVHKLPGIAFALSAALLFALGAVTSRRPIAMPPIALSAWLIGLGSLMMIGIGLATEHPDPSRLTPAGAGALVYMALGPMALCYLAWFGALRRVPPGSASAGLLLVPVIGTVSAAFMLGEPLGARVVTALAVTLSGVALELHRSTKAARA</sequence>
<comment type="subcellular location">
    <subcellularLocation>
        <location evidence="1">Cell membrane</location>
        <topology evidence="1">Multi-pass membrane protein</topology>
    </subcellularLocation>
</comment>
<feature type="transmembrane region" description="Helical" evidence="6">
    <location>
        <begin position="160"/>
        <end position="178"/>
    </location>
</feature>
<dbReference type="OrthoDB" id="5298131at2"/>
<feature type="domain" description="EamA" evidence="7">
    <location>
        <begin position="17"/>
        <end position="149"/>
    </location>
</feature>
<evidence type="ECO:0000256" key="3">
    <source>
        <dbReference type="ARBA" id="ARBA00022692"/>
    </source>
</evidence>
<feature type="transmembrane region" description="Helical" evidence="6">
    <location>
        <begin position="221"/>
        <end position="241"/>
    </location>
</feature>
<comment type="caution">
    <text evidence="8">The sequence shown here is derived from an EMBL/GenBank/DDBJ whole genome shotgun (WGS) entry which is preliminary data.</text>
</comment>